<dbReference type="InterPro" id="IPR044876">
    <property type="entry name" value="HRDC_dom_sf"/>
</dbReference>
<dbReference type="CDD" id="cd18809">
    <property type="entry name" value="SF1_C_RecD"/>
    <property type="match status" value="1"/>
</dbReference>
<dbReference type="SUPFAM" id="SSF52540">
    <property type="entry name" value="P-loop containing nucleoside triphosphate hydrolases"/>
    <property type="match status" value="2"/>
</dbReference>
<dbReference type="InterPro" id="IPR010285">
    <property type="entry name" value="DNA_helicase_pif1-like_DEAD"/>
</dbReference>
<organism evidence="2 3">
    <name type="scientific">Pedobacter segetis</name>
    <dbReference type="NCBI Taxonomy" id="2793069"/>
    <lineage>
        <taxon>Bacteria</taxon>
        <taxon>Pseudomonadati</taxon>
        <taxon>Bacteroidota</taxon>
        <taxon>Sphingobacteriia</taxon>
        <taxon>Sphingobacteriales</taxon>
        <taxon>Sphingobacteriaceae</taxon>
        <taxon>Pedobacter</taxon>
    </lineage>
</organism>
<dbReference type="InterPro" id="IPR051055">
    <property type="entry name" value="PIF1_helicase"/>
</dbReference>
<protein>
    <submittedName>
        <fullName evidence="2">AAA family ATPase</fullName>
    </submittedName>
</protein>
<accession>A0ABS1BFR8</accession>
<dbReference type="SUPFAM" id="SSF47819">
    <property type="entry name" value="HRDC-like"/>
    <property type="match status" value="1"/>
</dbReference>
<dbReference type="EMBL" id="JAEHFY010000002">
    <property type="protein sequence ID" value="MBK0381673.1"/>
    <property type="molecule type" value="Genomic_DNA"/>
</dbReference>
<evidence type="ECO:0000313" key="3">
    <source>
        <dbReference type="Proteomes" id="UP000660024"/>
    </source>
</evidence>
<reference evidence="2 3" key="1">
    <citation type="submission" date="2020-12" db="EMBL/GenBank/DDBJ databases">
        <title>Bacterial novel species Pedobacter sp. SD-b isolated from soil.</title>
        <authorList>
            <person name="Jung H.-Y."/>
        </authorList>
    </citation>
    <scope>NUCLEOTIDE SEQUENCE [LARGE SCALE GENOMIC DNA]</scope>
    <source>
        <strain evidence="2 3">SD-b</strain>
    </source>
</reference>
<dbReference type="PANTHER" id="PTHR47642">
    <property type="entry name" value="ATP-DEPENDENT DNA HELICASE"/>
    <property type="match status" value="1"/>
</dbReference>
<dbReference type="Pfam" id="PF05970">
    <property type="entry name" value="PIF1"/>
    <property type="match status" value="1"/>
</dbReference>
<sequence>METNPQLQLAHQFVQNTNRNIFLTGKAGTGKTTFLHHLRTDCPKRIVVVAPTGVAAINAKGSTIHSFFHMPFGPYVAASVNKEVAKNNPVRKMNRDKVNLIKGLDLLVIDEISMVRADTLDGIDEVLRRYKDRTKPFGGVQLLMIGDLHQLSPVVKDDDWAILKDYYPNLYFFNSKALQESNPVGIELKHIYRQSDTYFIDILNAVRENTIDKETLEKLNQRYIPNFNPSEDEGYITLSSHNHSANAINERKLKEISTKEYTFTAEVSGDFPEYSYPNAFELILKVGAQVMFVKNDSNREKLFYNGKIGKITRIKDELIFVKCPDDLQEIAVGKAVWENIKPELNTDTKAIEEIIQGTFMQYPLKLAWAITIHKSQGLTFEKAIIDANAAFAHGQVYVALSRCKSFEGMVLSSPISFGSVKTDGTVATYTKSAKENEPTEQHLTASKIAYQQSLLFDLFDFNPIKTDLFHVKKLAEENHHTISFGFIDNLNTAREQSENSIYAVADKFKRQMNTQLQEQSLPEENTDLQDRVKKGCIYFNDNLSVLEKQLEEISFDADNKSIKKLITEAQEQLKKEIFIKKSSLDLCKNGFKVLSYLKNKANAEIDFLQSQKEQKAAKPTKVNAPRGVLHPELYQTIKNWRDDLAAETGLPVYQILPQKTLTDIVNQIPANFEELESIKGIGKVKIKQYGNEILTMVSDYCDKKELSRTPFQKLIDVKKDKTDTKTITYNLFIEGKSIKEIAEIRALTVGTIEGHLGHFITTQDLVPKDFMDADKVDLIAKFIEENNPKGTNDVKVALPDDISYNEIRAVMNYLKIKE</sequence>
<dbReference type="RefSeq" id="WP_200584440.1">
    <property type="nucleotide sequence ID" value="NZ_JAEHFY010000002.1"/>
</dbReference>
<dbReference type="InterPro" id="IPR027417">
    <property type="entry name" value="P-loop_NTPase"/>
</dbReference>
<name>A0ABS1BFR8_9SPHI</name>
<gene>
    <name evidence="2" type="ORF">I5M32_01755</name>
</gene>
<dbReference type="Proteomes" id="UP000660024">
    <property type="component" value="Unassembled WGS sequence"/>
</dbReference>
<dbReference type="Gene3D" id="2.30.30.940">
    <property type="match status" value="1"/>
</dbReference>
<dbReference type="PROSITE" id="PS50967">
    <property type="entry name" value="HRDC"/>
    <property type="match status" value="1"/>
</dbReference>
<feature type="domain" description="HRDC" evidence="1">
    <location>
        <begin position="627"/>
        <end position="707"/>
    </location>
</feature>
<dbReference type="InterPro" id="IPR010997">
    <property type="entry name" value="HRDC-like_sf"/>
</dbReference>
<dbReference type="InterPro" id="IPR029491">
    <property type="entry name" value="Helicase_HTH"/>
</dbReference>
<proteinExistence type="predicted"/>
<dbReference type="Pfam" id="PF00570">
    <property type="entry name" value="HRDC"/>
    <property type="match status" value="1"/>
</dbReference>
<dbReference type="Gene3D" id="1.10.150.80">
    <property type="entry name" value="HRDC domain"/>
    <property type="match status" value="1"/>
</dbReference>
<comment type="caution">
    <text evidence="2">The sequence shown here is derived from an EMBL/GenBank/DDBJ whole genome shotgun (WGS) entry which is preliminary data.</text>
</comment>
<dbReference type="InterPro" id="IPR002121">
    <property type="entry name" value="HRDC_dom"/>
</dbReference>
<dbReference type="Gene3D" id="3.40.50.300">
    <property type="entry name" value="P-loop containing nucleotide triphosphate hydrolases"/>
    <property type="match status" value="2"/>
</dbReference>
<dbReference type="SMART" id="SM00341">
    <property type="entry name" value="HRDC"/>
    <property type="match status" value="1"/>
</dbReference>
<dbReference type="Pfam" id="PF14493">
    <property type="entry name" value="HTH_40"/>
    <property type="match status" value="1"/>
</dbReference>
<keyword evidence="3" id="KW-1185">Reference proteome</keyword>
<evidence type="ECO:0000259" key="1">
    <source>
        <dbReference type="PROSITE" id="PS50967"/>
    </source>
</evidence>
<evidence type="ECO:0000313" key="2">
    <source>
        <dbReference type="EMBL" id="MBK0381673.1"/>
    </source>
</evidence>